<dbReference type="SMART" id="SM00950">
    <property type="entry name" value="Piwi"/>
    <property type="match status" value="1"/>
</dbReference>
<reference evidence="4" key="2">
    <citation type="submission" date="2022-06" db="UniProtKB">
        <authorList>
            <consortium name="EnsemblMetazoa"/>
        </authorList>
    </citation>
    <scope>IDENTIFICATION</scope>
</reference>
<dbReference type="PROSITE" id="PS50821">
    <property type="entry name" value="PAZ"/>
    <property type="match status" value="1"/>
</dbReference>
<dbReference type="InterPro" id="IPR036085">
    <property type="entry name" value="PAZ_dom_sf"/>
</dbReference>
<dbReference type="SMART" id="SM00949">
    <property type="entry name" value="PAZ"/>
    <property type="match status" value="1"/>
</dbReference>
<dbReference type="SUPFAM" id="SSF101690">
    <property type="entry name" value="PAZ domain"/>
    <property type="match status" value="1"/>
</dbReference>
<dbReference type="Pfam" id="PF02171">
    <property type="entry name" value="Piwi"/>
    <property type="match status" value="1"/>
</dbReference>
<feature type="domain" description="PAZ" evidence="2">
    <location>
        <begin position="202"/>
        <end position="316"/>
    </location>
</feature>
<dbReference type="GO" id="GO:0034587">
    <property type="term" value="P:piRNA processing"/>
    <property type="evidence" value="ECO:0007669"/>
    <property type="project" value="UniProtKB-ARBA"/>
</dbReference>
<dbReference type="OrthoDB" id="445936at2759"/>
<evidence type="ECO:0000313" key="4">
    <source>
        <dbReference type="EnsemblMetazoa" id="XP_001947590.2"/>
    </source>
</evidence>
<dbReference type="InterPro" id="IPR036397">
    <property type="entry name" value="RNaseH_sf"/>
</dbReference>
<evidence type="ECO:0000313" key="5">
    <source>
        <dbReference type="Proteomes" id="UP000007819"/>
    </source>
</evidence>
<comment type="similarity">
    <text evidence="1">Belongs to the argonaute family.</text>
</comment>
<dbReference type="RefSeq" id="XP_001947590.2">
    <property type="nucleotide sequence ID" value="XM_001947555.4"/>
</dbReference>
<dbReference type="KEGG" id="api:100164750"/>
<dbReference type="AlphaFoldDB" id="A0A8R2A1Y7"/>
<dbReference type="CDD" id="cd04658">
    <property type="entry name" value="Piwi_piwi-like_Euk"/>
    <property type="match status" value="1"/>
</dbReference>
<dbReference type="GO" id="GO:0003723">
    <property type="term" value="F:RNA binding"/>
    <property type="evidence" value="ECO:0007669"/>
    <property type="project" value="InterPro"/>
</dbReference>
<dbReference type="Gene3D" id="3.30.420.10">
    <property type="entry name" value="Ribonuclease H-like superfamily/Ribonuclease H"/>
    <property type="match status" value="1"/>
</dbReference>
<dbReference type="Gene3D" id="2.170.260.10">
    <property type="entry name" value="paz domain"/>
    <property type="match status" value="1"/>
</dbReference>
<dbReference type="InterPro" id="IPR003165">
    <property type="entry name" value="Piwi"/>
</dbReference>
<accession>A0A8R2A1Y7</accession>
<dbReference type="InterPro" id="IPR012337">
    <property type="entry name" value="RNaseH-like_sf"/>
</dbReference>
<feature type="domain" description="Piwi" evidence="3">
    <location>
        <begin position="481"/>
        <end position="776"/>
    </location>
</feature>
<dbReference type="Gene3D" id="3.40.50.2300">
    <property type="match status" value="1"/>
</dbReference>
<proteinExistence type="inferred from homology"/>
<keyword evidence="5" id="KW-1185">Reference proteome</keyword>
<dbReference type="Pfam" id="PF23278">
    <property type="entry name" value="Piwi_N"/>
    <property type="match status" value="1"/>
</dbReference>
<dbReference type="SUPFAM" id="SSF53098">
    <property type="entry name" value="Ribonuclease H-like"/>
    <property type="match status" value="1"/>
</dbReference>
<dbReference type="PROSITE" id="PS50822">
    <property type="entry name" value="PIWI"/>
    <property type="match status" value="1"/>
</dbReference>
<dbReference type="EnsemblMetazoa" id="XM_001947555.5">
    <property type="protein sequence ID" value="XP_001947590.2"/>
    <property type="gene ID" value="LOC100164750"/>
</dbReference>
<dbReference type="Pfam" id="PF02170">
    <property type="entry name" value="PAZ"/>
    <property type="match status" value="1"/>
</dbReference>
<dbReference type="Proteomes" id="UP000007819">
    <property type="component" value="Chromosome X"/>
</dbReference>
<evidence type="ECO:0000259" key="3">
    <source>
        <dbReference type="PROSITE" id="PS50822"/>
    </source>
</evidence>
<name>A0A8R2A1Y7_ACYPI</name>
<organism evidence="4 5">
    <name type="scientific">Acyrthosiphon pisum</name>
    <name type="common">Pea aphid</name>
    <dbReference type="NCBI Taxonomy" id="7029"/>
    <lineage>
        <taxon>Eukaryota</taxon>
        <taxon>Metazoa</taxon>
        <taxon>Ecdysozoa</taxon>
        <taxon>Arthropoda</taxon>
        <taxon>Hexapoda</taxon>
        <taxon>Insecta</taxon>
        <taxon>Pterygota</taxon>
        <taxon>Neoptera</taxon>
        <taxon>Paraneoptera</taxon>
        <taxon>Hemiptera</taxon>
        <taxon>Sternorrhyncha</taxon>
        <taxon>Aphidomorpha</taxon>
        <taxon>Aphidoidea</taxon>
        <taxon>Aphididae</taxon>
        <taxon>Macrosiphini</taxon>
        <taxon>Acyrthosiphon</taxon>
    </lineage>
</organism>
<reference evidence="5" key="1">
    <citation type="submission" date="2010-06" db="EMBL/GenBank/DDBJ databases">
        <authorList>
            <person name="Jiang H."/>
            <person name="Abraham K."/>
            <person name="Ali S."/>
            <person name="Alsbrooks S.L."/>
            <person name="Anim B.N."/>
            <person name="Anosike U.S."/>
            <person name="Attaway T."/>
            <person name="Bandaranaike D.P."/>
            <person name="Battles P.K."/>
            <person name="Bell S.N."/>
            <person name="Bell A.V."/>
            <person name="Beltran B."/>
            <person name="Bickham C."/>
            <person name="Bustamante Y."/>
            <person name="Caleb T."/>
            <person name="Canada A."/>
            <person name="Cardenas V."/>
            <person name="Carter K."/>
            <person name="Chacko J."/>
            <person name="Chandrabose M.N."/>
            <person name="Chavez D."/>
            <person name="Chavez A."/>
            <person name="Chen L."/>
            <person name="Chu H.-S."/>
            <person name="Claassen K.J."/>
            <person name="Cockrell R."/>
            <person name="Collins M."/>
            <person name="Cooper J.A."/>
            <person name="Cree A."/>
            <person name="Curry S.M."/>
            <person name="Da Y."/>
            <person name="Dao M.D."/>
            <person name="Das B."/>
            <person name="Davila M.-L."/>
            <person name="Davy-Carroll L."/>
            <person name="Denson S."/>
            <person name="Dinh H."/>
            <person name="Ebong V.E."/>
            <person name="Edwards J.R."/>
            <person name="Egan A."/>
            <person name="El-Daye J."/>
            <person name="Escobedo L."/>
            <person name="Fernandez S."/>
            <person name="Fernando P.R."/>
            <person name="Flagg N."/>
            <person name="Forbes L.D."/>
            <person name="Fowler R.G."/>
            <person name="Fu Q."/>
            <person name="Gabisi R.A."/>
            <person name="Ganer J."/>
            <person name="Garbino Pronczuk A."/>
            <person name="Garcia R.M."/>
            <person name="Garner T."/>
            <person name="Garrett T.E."/>
            <person name="Gonzalez D.A."/>
            <person name="Hamid H."/>
            <person name="Hawkins E.S."/>
            <person name="Hirani K."/>
            <person name="Hogues M.E."/>
            <person name="Hollins B."/>
            <person name="Hsiao C.-H."/>
            <person name="Jabil R."/>
            <person name="James M.L."/>
            <person name="Jhangiani S.N."/>
            <person name="Johnson B."/>
            <person name="Johnson Q."/>
            <person name="Joshi V."/>
            <person name="Kalu J.B."/>
            <person name="Kam C."/>
            <person name="Kashfia A."/>
            <person name="Keebler J."/>
            <person name="Kisamo H."/>
            <person name="Kovar C.L."/>
            <person name="Lago L.A."/>
            <person name="Lai C.-Y."/>
            <person name="Laidlaw J."/>
            <person name="Lara F."/>
            <person name="Le T.-K."/>
            <person name="Lee S.L."/>
            <person name="Legall F.H."/>
            <person name="Lemon S.J."/>
            <person name="Lewis L.R."/>
            <person name="Li B."/>
            <person name="Liu Y."/>
            <person name="Liu Y.-S."/>
            <person name="Lopez J."/>
            <person name="Lozado R.J."/>
            <person name="Lu J."/>
            <person name="Madu R.C."/>
            <person name="Maheshwari M."/>
            <person name="Maheshwari R."/>
            <person name="Malloy K."/>
            <person name="Martinez E."/>
            <person name="Mathew T."/>
            <person name="Mercado I.C."/>
            <person name="Mercado C."/>
            <person name="Meyer B."/>
            <person name="Montgomery K."/>
            <person name="Morgan M.B."/>
            <person name="Munidasa M."/>
            <person name="Nazareth L.V."/>
            <person name="Nelson J."/>
            <person name="Ng B.M."/>
            <person name="Nguyen N.B."/>
            <person name="Nguyen P.Q."/>
            <person name="Nguyen T."/>
            <person name="Obregon M."/>
            <person name="Okwuonu G.O."/>
            <person name="Onwere C.G."/>
            <person name="Orozco G."/>
            <person name="Parra A."/>
            <person name="Patel S."/>
            <person name="Patil S."/>
            <person name="Perez A."/>
            <person name="Perez Y."/>
            <person name="Pham C."/>
            <person name="Primus E.L."/>
            <person name="Pu L.-L."/>
            <person name="Puazo M."/>
            <person name="Qin X."/>
            <person name="Quiroz J.B."/>
            <person name="Reese J."/>
            <person name="Richards S."/>
            <person name="Rives C.M."/>
            <person name="Robberts R."/>
            <person name="Ruiz S.J."/>
            <person name="Ruiz M.J."/>
            <person name="Santibanez J."/>
            <person name="Schneider B.W."/>
            <person name="Sisson I."/>
            <person name="Smith M."/>
            <person name="Sodergren E."/>
            <person name="Song X.-Z."/>
            <person name="Song B.B."/>
            <person name="Summersgill H."/>
            <person name="Thelus R."/>
            <person name="Thornton R.D."/>
            <person name="Trejos Z.Y."/>
            <person name="Usmani K."/>
            <person name="Vattathil S."/>
            <person name="Villasana D."/>
            <person name="Walker D.L."/>
            <person name="Wang S."/>
            <person name="Wang K."/>
            <person name="White C.S."/>
            <person name="Williams A.C."/>
            <person name="Williamson J."/>
            <person name="Wilson K."/>
            <person name="Woghiren I.O."/>
            <person name="Woodworth J.R."/>
            <person name="Worley K.C."/>
            <person name="Wright R.A."/>
            <person name="Wu W."/>
            <person name="Young L."/>
            <person name="Zhang L."/>
            <person name="Zhang J."/>
            <person name="Zhu Y."/>
            <person name="Muzny D.M."/>
            <person name="Weinstock G."/>
            <person name="Gibbs R.A."/>
        </authorList>
    </citation>
    <scope>NUCLEOTIDE SEQUENCE [LARGE SCALE GENOMIC DNA]</scope>
    <source>
        <strain evidence="5">LSR1</strain>
    </source>
</reference>
<dbReference type="PANTHER" id="PTHR22891">
    <property type="entry name" value="EUKARYOTIC TRANSLATION INITIATION FACTOR 2C"/>
    <property type="match status" value="1"/>
</dbReference>
<sequence>MTSQCGPQQEFRPQSVERVTEQLGSLKTGSGGQPIQLVTNHFQILTTNPDWSLYQYKVDFNPLQNRINNQRGLLSAHNDLLGAYIFDGTLLFSSKKYKPDTLELTSKQKYDNTVVIITITFISIIEKGDYEFIQILNSLLHRSLVNLNLTLVGRKFCDAEAKISIPKYKLQLWPGFETSIGNHDGGVFLKTEIYTKYIREETVLDFFKECKENEGKNSHWMVQFKMSVIGSEVLNRCDNQTYIINDVVEDYNTKSTFCKEDGYSTSYIDYYKQKYGINLSSYCQPILISQKNESFINGGDNSEPVYLVPELCSFTGITDAMKKNHYLVADLETQRRVHPSERIGRYKNLINRILTTPKSAESLKQWNLTLSNKLVTIPCHVLPQQSLQGKNYQFPAGNEANWTVHLCKLPMFTCAEIQRWVVLGPEENGAEVRQFTNTLLQVAKGMSFNLPQPEIVDLKDTSASTYSTTLDQVINQMDPSFILCVIPNSPSEHYNLIKRQLCLNRPVPSQIVLLKQMKNKNDMIMYAKISIKMNCKLGGAPWRVVIPEKSMMIVGFDVCHGKRNKSYGALIATMNDTYTSYFSCVQKYESRQELLNNFAMNIAKALNKYKSKNNTLPNSIIIYRDGMEDDQLSYVHQIEVDMLKKTCKEFYREKKVGLAFVIVKISNNTKFFCNNHNTYQNPPPGTVIDNTVTDPTMYDFYLISQNITNNAATPTHYNVIWDTLNETTASNFTPTIVQKLTYKLTHMSYNYSNTQMVPGPCQMARKLATFTAESLGGPANPHLEDLLYFM</sequence>
<dbReference type="InterPro" id="IPR003100">
    <property type="entry name" value="PAZ_dom"/>
</dbReference>
<evidence type="ECO:0000259" key="2">
    <source>
        <dbReference type="PROSITE" id="PS50821"/>
    </source>
</evidence>
<dbReference type="GeneID" id="100164750"/>
<protein>
    <submittedName>
        <fullName evidence="4">Uncharacterized protein</fullName>
    </submittedName>
</protein>
<evidence type="ECO:0000256" key="1">
    <source>
        <dbReference type="RuleBase" id="RU361178"/>
    </source>
</evidence>